<evidence type="ECO:0000313" key="3">
    <source>
        <dbReference type="Proteomes" id="UP000179279"/>
    </source>
</evidence>
<feature type="transmembrane region" description="Helical" evidence="1">
    <location>
        <begin position="67"/>
        <end position="88"/>
    </location>
</feature>
<keyword evidence="1" id="KW-0472">Membrane</keyword>
<gene>
    <name evidence="2" type="ORF">A3A57_02015</name>
</gene>
<accession>A0A1G1WUS0</accession>
<dbReference type="InterPro" id="IPR043993">
    <property type="entry name" value="T4SS_pilin"/>
</dbReference>
<dbReference type="AlphaFoldDB" id="A0A1G1WUS0"/>
<evidence type="ECO:0000256" key="1">
    <source>
        <dbReference type="SAM" id="Phobius"/>
    </source>
</evidence>
<feature type="transmembrane region" description="Helical" evidence="1">
    <location>
        <begin position="24"/>
        <end position="46"/>
    </location>
</feature>
<protein>
    <submittedName>
        <fullName evidence="2">Uncharacterized protein</fullName>
    </submittedName>
</protein>
<dbReference type="Proteomes" id="UP000179279">
    <property type="component" value="Unassembled WGS sequence"/>
</dbReference>
<organism evidence="2 3">
    <name type="scientific">Candidatus Woykebacteria bacterium RIFCSPLOWO2_01_FULL_41_12</name>
    <dbReference type="NCBI Taxonomy" id="1802604"/>
    <lineage>
        <taxon>Bacteria</taxon>
        <taxon>Candidatus Woykeibacteriota</taxon>
    </lineage>
</organism>
<name>A0A1G1WUS0_9BACT</name>
<proteinExistence type="predicted"/>
<feature type="transmembrane region" description="Helical" evidence="1">
    <location>
        <begin position="142"/>
        <end position="163"/>
    </location>
</feature>
<feature type="transmembrane region" description="Helical" evidence="1">
    <location>
        <begin position="184"/>
        <end position="203"/>
    </location>
</feature>
<keyword evidence="1" id="KW-1133">Transmembrane helix</keyword>
<dbReference type="Pfam" id="PF18895">
    <property type="entry name" value="T4SS_pilin"/>
    <property type="match status" value="1"/>
</dbReference>
<dbReference type="EMBL" id="MHDA01000035">
    <property type="protein sequence ID" value="OGY31321.1"/>
    <property type="molecule type" value="Genomic_DNA"/>
</dbReference>
<comment type="caution">
    <text evidence="2">The sequence shown here is derived from an EMBL/GenBank/DDBJ whole genome shotgun (WGS) entry which is preliminary data.</text>
</comment>
<sequence length="217" mass="22708">MIEDITSTLSSVGDILHFGSVGEIISALLPFVWGLAAMLALLYLIWGGTRYMLARGDPKEMDAARGVLTSAVIGLLIIVLSASIFWMIGSVFKVDILDVLKGPIVQPAYAVEPVDIGCEVKLANGECVSSAFPNVGAFFTRIVRIALAAGAALFLGLVVFGGFRYLNSGGDPKAVDSARQTITGAIVGLLIIVGSFIIIELLIKAIGIPGVNTIFGP</sequence>
<keyword evidence="1" id="KW-0812">Transmembrane</keyword>
<evidence type="ECO:0000313" key="2">
    <source>
        <dbReference type="EMBL" id="OGY31321.1"/>
    </source>
</evidence>
<reference evidence="2 3" key="1">
    <citation type="journal article" date="2016" name="Nat. Commun.">
        <title>Thousands of microbial genomes shed light on interconnected biogeochemical processes in an aquifer system.</title>
        <authorList>
            <person name="Anantharaman K."/>
            <person name="Brown C.T."/>
            <person name="Hug L.A."/>
            <person name="Sharon I."/>
            <person name="Castelle C.J."/>
            <person name="Probst A.J."/>
            <person name="Thomas B.C."/>
            <person name="Singh A."/>
            <person name="Wilkins M.J."/>
            <person name="Karaoz U."/>
            <person name="Brodie E.L."/>
            <person name="Williams K.H."/>
            <person name="Hubbard S.S."/>
            <person name="Banfield J.F."/>
        </authorList>
    </citation>
    <scope>NUCLEOTIDE SEQUENCE [LARGE SCALE GENOMIC DNA]</scope>
</reference>